<feature type="compositionally biased region" description="Polar residues" evidence="2">
    <location>
        <begin position="252"/>
        <end position="264"/>
    </location>
</feature>
<feature type="compositionally biased region" description="Basic and acidic residues" evidence="2">
    <location>
        <begin position="422"/>
        <end position="439"/>
    </location>
</feature>
<dbReference type="AlphaFoldDB" id="A0A4S8MQH7"/>
<feature type="compositionally biased region" description="Polar residues" evidence="2">
    <location>
        <begin position="459"/>
        <end position="479"/>
    </location>
</feature>
<accession>A0A4S8MQH7</accession>
<protein>
    <submittedName>
        <fullName evidence="3">Uncharacterized protein</fullName>
    </submittedName>
</protein>
<dbReference type="EMBL" id="ML179050">
    <property type="protein sequence ID" value="THV05310.1"/>
    <property type="molecule type" value="Genomic_DNA"/>
</dbReference>
<feature type="region of interest" description="Disordered" evidence="2">
    <location>
        <begin position="748"/>
        <end position="857"/>
    </location>
</feature>
<dbReference type="OrthoDB" id="3268221at2759"/>
<feature type="compositionally biased region" description="Polar residues" evidence="2">
    <location>
        <begin position="409"/>
        <end position="421"/>
    </location>
</feature>
<feature type="compositionally biased region" description="Low complexity" evidence="2">
    <location>
        <begin position="14"/>
        <end position="28"/>
    </location>
</feature>
<feature type="compositionally biased region" description="Low complexity" evidence="2">
    <location>
        <begin position="623"/>
        <end position="636"/>
    </location>
</feature>
<feature type="compositionally biased region" description="Polar residues" evidence="2">
    <location>
        <begin position="505"/>
        <end position="514"/>
    </location>
</feature>
<evidence type="ECO:0000313" key="3">
    <source>
        <dbReference type="EMBL" id="THV05310.1"/>
    </source>
</evidence>
<reference evidence="3 4" key="1">
    <citation type="journal article" date="2019" name="Nat. Ecol. Evol.">
        <title>Megaphylogeny resolves global patterns of mushroom evolution.</title>
        <authorList>
            <person name="Varga T."/>
            <person name="Krizsan K."/>
            <person name="Foldi C."/>
            <person name="Dima B."/>
            <person name="Sanchez-Garcia M."/>
            <person name="Sanchez-Ramirez S."/>
            <person name="Szollosi G.J."/>
            <person name="Szarkandi J.G."/>
            <person name="Papp V."/>
            <person name="Albert L."/>
            <person name="Andreopoulos W."/>
            <person name="Angelini C."/>
            <person name="Antonin V."/>
            <person name="Barry K.W."/>
            <person name="Bougher N.L."/>
            <person name="Buchanan P."/>
            <person name="Buyck B."/>
            <person name="Bense V."/>
            <person name="Catcheside P."/>
            <person name="Chovatia M."/>
            <person name="Cooper J."/>
            <person name="Damon W."/>
            <person name="Desjardin D."/>
            <person name="Finy P."/>
            <person name="Geml J."/>
            <person name="Haridas S."/>
            <person name="Hughes K."/>
            <person name="Justo A."/>
            <person name="Karasinski D."/>
            <person name="Kautmanova I."/>
            <person name="Kiss B."/>
            <person name="Kocsube S."/>
            <person name="Kotiranta H."/>
            <person name="LaButti K.M."/>
            <person name="Lechner B.E."/>
            <person name="Liimatainen K."/>
            <person name="Lipzen A."/>
            <person name="Lukacs Z."/>
            <person name="Mihaltcheva S."/>
            <person name="Morgado L.N."/>
            <person name="Niskanen T."/>
            <person name="Noordeloos M.E."/>
            <person name="Ohm R.A."/>
            <person name="Ortiz-Santana B."/>
            <person name="Ovrebo C."/>
            <person name="Racz N."/>
            <person name="Riley R."/>
            <person name="Savchenko A."/>
            <person name="Shiryaev A."/>
            <person name="Soop K."/>
            <person name="Spirin V."/>
            <person name="Szebenyi C."/>
            <person name="Tomsovsky M."/>
            <person name="Tulloss R.E."/>
            <person name="Uehling J."/>
            <person name="Grigoriev I.V."/>
            <person name="Vagvolgyi C."/>
            <person name="Papp T."/>
            <person name="Martin F.M."/>
            <person name="Miettinen O."/>
            <person name="Hibbett D.S."/>
            <person name="Nagy L.G."/>
        </authorList>
    </citation>
    <scope>NUCLEOTIDE SEQUENCE [LARGE SCALE GENOMIC DNA]</scope>
    <source>
        <strain evidence="3 4">CBS 962.96</strain>
    </source>
</reference>
<keyword evidence="4" id="KW-1185">Reference proteome</keyword>
<feature type="coiled-coil region" evidence="1">
    <location>
        <begin position="94"/>
        <end position="191"/>
    </location>
</feature>
<feature type="region of interest" description="Disordered" evidence="2">
    <location>
        <begin position="503"/>
        <end position="641"/>
    </location>
</feature>
<feature type="region of interest" description="Disordered" evidence="2">
    <location>
        <begin position="1"/>
        <end position="90"/>
    </location>
</feature>
<gene>
    <name evidence="3" type="ORF">K435DRAFT_120429</name>
</gene>
<feature type="compositionally biased region" description="Polar residues" evidence="2">
    <location>
        <begin position="442"/>
        <end position="451"/>
    </location>
</feature>
<feature type="region of interest" description="Disordered" evidence="2">
    <location>
        <begin position="409"/>
        <end position="490"/>
    </location>
</feature>
<proteinExistence type="predicted"/>
<feature type="region of interest" description="Disordered" evidence="2">
    <location>
        <begin position="223"/>
        <end position="339"/>
    </location>
</feature>
<evidence type="ECO:0000313" key="4">
    <source>
        <dbReference type="Proteomes" id="UP000297245"/>
    </source>
</evidence>
<evidence type="ECO:0000256" key="2">
    <source>
        <dbReference type="SAM" id="MobiDB-lite"/>
    </source>
</evidence>
<organism evidence="3 4">
    <name type="scientific">Dendrothele bispora (strain CBS 962.96)</name>
    <dbReference type="NCBI Taxonomy" id="1314807"/>
    <lineage>
        <taxon>Eukaryota</taxon>
        <taxon>Fungi</taxon>
        <taxon>Dikarya</taxon>
        <taxon>Basidiomycota</taxon>
        <taxon>Agaricomycotina</taxon>
        <taxon>Agaricomycetes</taxon>
        <taxon>Agaricomycetidae</taxon>
        <taxon>Agaricales</taxon>
        <taxon>Agaricales incertae sedis</taxon>
        <taxon>Dendrothele</taxon>
    </lineage>
</organism>
<name>A0A4S8MQH7_DENBC</name>
<feature type="compositionally biased region" description="Low complexity" evidence="2">
    <location>
        <begin position="277"/>
        <end position="307"/>
    </location>
</feature>
<dbReference type="Proteomes" id="UP000297245">
    <property type="component" value="Unassembled WGS sequence"/>
</dbReference>
<sequence>MGSHPQQPMYPQVPDGSSPDSSPGLPDLENNYFPSSYARKPGLKSRRSRSMLARHSNFEHDDPNLNAHGKGASRSKYDGSTSRSRHTSSAASAQALLIVTNEELKRRIATLENEQSRAVGMFAELVQERNSLRKTLDDANVKNKMYEVQYEAARRELRTANQMMQRLEDERAEADAEAAKQRKKVRELLAEQSVRAGWDEGYKEGFEEAYKHVQRRISQGDIREVMDDRNNPGLFSRIRRARAMSSDRTSRKSGTTMRSQSDSNDGGEDFPTAGAGPSRARSSSRPRVDSRSQSVSSPPVRPSSVRPPSAPPYLHRPPSQGRSKTPVARDMPNTEPFPAFVTNHSSPESIHPIMPNQVNDNGNIYRPPVARNVTDPGPTLDQRKINNPPNIYTSLGDSFEFRPSEVIATSTPIDEQPQVNRGNEESRGRQMGSRRDVMPRSRMTSRASTRISEYDLVSSPRQSGTSRTSAPRTELQTGHNPVAVDRSDGTYGTSRELVEEWRNVVTPNQDNSPPQGSPPGRSKTPSQAQHVITPFLSFANRLPSIPRSNSLRSPRVNGGPRQPREVPIPPTSQSSFQAAEPTFTPTDRTLTQSRPATSPPKLSKQDHHQVDPINRQTGQPVASTSRKSGSNSSTTTYDSPAGIARAKTPIDWLRQRFQRSYSHPGVPTDIGIQIEPPSQSPTNSEPATTVLNPILLSPEHANQPIPLPNDIIAEATRGVTSLGPSSTPVPFNPITITLPDNDLPLGFVPTTPVIPTGGTRLEPRSPPRSSTPGRSNGARSPELFSPVPNNPVLSDPFTMSPIPRPGTAPSTQSGEQARSPRFRTLSSAFGFGGGWASPDPTRLDRPISIFSESDEIS</sequence>
<evidence type="ECO:0000256" key="1">
    <source>
        <dbReference type="SAM" id="Coils"/>
    </source>
</evidence>
<feature type="compositionally biased region" description="Low complexity" evidence="2">
    <location>
        <begin position="748"/>
        <end position="760"/>
    </location>
</feature>
<feature type="compositionally biased region" description="Polar residues" evidence="2">
    <location>
        <begin position="571"/>
        <end position="596"/>
    </location>
</feature>
<keyword evidence="1" id="KW-0175">Coiled coil</keyword>